<dbReference type="AlphaFoldDB" id="A0A4V3HXN7"/>
<sequence length="100" mass="11912">MLDLPEPGPGQQWVELHPNGPRGEDWTGENGHRLIEWQPGEPRIRLWDIGHLSGEEYRDVKQDYLRGDLTYDKFLEIYRDPENYRVQDPYRNRSHIDEGP</sequence>
<organism evidence="3 4">
    <name type="scientific">Mycobacteroides salmoniphilum</name>
    <dbReference type="NCBI Taxonomy" id="404941"/>
    <lineage>
        <taxon>Bacteria</taxon>
        <taxon>Bacillati</taxon>
        <taxon>Actinomycetota</taxon>
        <taxon>Actinomycetes</taxon>
        <taxon>Mycobacteriales</taxon>
        <taxon>Mycobacteriaceae</taxon>
        <taxon>Mycobacteroides</taxon>
    </lineage>
</organism>
<feature type="domain" description="Toxin YqcG C-terminal" evidence="2">
    <location>
        <begin position="39"/>
        <end position="95"/>
    </location>
</feature>
<evidence type="ECO:0000313" key="4">
    <source>
        <dbReference type="Proteomes" id="UP000295117"/>
    </source>
</evidence>
<feature type="region of interest" description="Disordered" evidence="1">
    <location>
        <begin position="1"/>
        <end position="28"/>
    </location>
</feature>
<evidence type="ECO:0000313" key="3">
    <source>
        <dbReference type="EMBL" id="TDZ77536.1"/>
    </source>
</evidence>
<reference evidence="3 4" key="1">
    <citation type="journal article" date="2019" name="Sci. Rep.">
        <title>Extended insight into the Mycobacterium chelonae-abscessus complex through whole genome sequencing of Mycobacterium salmoniphilum outbreak and Mycobacterium salmoniphilum-like strains.</title>
        <authorList>
            <person name="Behra P.R.K."/>
            <person name="Das S."/>
            <person name="Pettersson B.M.F."/>
            <person name="Shirreff L."/>
            <person name="DuCote T."/>
            <person name="Jacobsson K.G."/>
            <person name="Ennis D.G."/>
            <person name="Kirsebom L.A."/>
        </authorList>
    </citation>
    <scope>NUCLEOTIDE SEQUENCE [LARGE SCALE GENOMIC DNA]</scope>
    <source>
        <strain evidence="3 4">DE 4585</strain>
    </source>
</reference>
<dbReference type="RefSeq" id="WP_134074107.1">
    <property type="nucleotide sequence ID" value="NZ_PECH01000010.1"/>
</dbReference>
<dbReference type="Proteomes" id="UP000295117">
    <property type="component" value="Unassembled WGS sequence"/>
</dbReference>
<comment type="caution">
    <text evidence="3">The sequence shown here is derived from an EMBL/GenBank/DDBJ whole genome shotgun (WGS) entry which is preliminary data.</text>
</comment>
<accession>A0A4V3HXN7</accession>
<evidence type="ECO:0000256" key="1">
    <source>
        <dbReference type="SAM" id="MobiDB-lite"/>
    </source>
</evidence>
<protein>
    <recommendedName>
        <fullName evidence="2">Toxin YqcG C-terminal domain-containing protein</fullName>
    </recommendedName>
</protein>
<proteinExistence type="predicted"/>
<dbReference type="InterPro" id="IPR026835">
    <property type="entry name" value="YqcG_C"/>
</dbReference>
<name>A0A4V3HXN7_9MYCO</name>
<dbReference type="Pfam" id="PF14410">
    <property type="entry name" value="GH-E"/>
    <property type="match status" value="1"/>
</dbReference>
<evidence type="ECO:0000259" key="2">
    <source>
        <dbReference type="Pfam" id="PF14410"/>
    </source>
</evidence>
<dbReference type="EMBL" id="PECH01000010">
    <property type="protein sequence ID" value="TDZ77536.1"/>
    <property type="molecule type" value="Genomic_DNA"/>
</dbReference>
<gene>
    <name evidence="3" type="ORF">DE4585_04931</name>
</gene>